<protein>
    <recommendedName>
        <fullName evidence="3">NAD-dependent epimerase/dehydratase domain-containing protein</fullName>
    </recommendedName>
</protein>
<keyword evidence="1" id="KW-0560">Oxidoreductase</keyword>
<evidence type="ECO:0000256" key="1">
    <source>
        <dbReference type="ARBA" id="ARBA00023002"/>
    </source>
</evidence>
<sequence length="340" mass="36479">MSHIRTVLVTGASGFTGSAIVDQLLAAGYTVRGYAIYRVKAAYGSFGDKFEVAVVDDIVTSDLTDAFKGVDVLIHAGSPLNPPGTTDVVIKNAVDGTINVLNFALKARVKKIVFTSSLITIADVPDMMSNKTFTGEDWNGQTVEDALKADAPMWAAYGASKTASEKALWKFATDPEVDVTTIHPAFLYGPAGHGQVLDAPVTGTNSYIYQLISGEKGRAVPDQMSAGIFTDVRDAAQAHVLALRAPPADEPKRIIVLSGDFTWKDAVAYLHAARSDLKDRLPALSVGDTPAAAANWCRWDTSSAEKVLGIKEYKDWKTTLTETIDDVITREKKLASVIAR</sequence>
<dbReference type="Gene3D" id="3.40.50.720">
    <property type="entry name" value="NAD(P)-binding Rossmann-like Domain"/>
    <property type="match status" value="1"/>
</dbReference>
<dbReference type="PANTHER" id="PTHR10366:SF564">
    <property type="entry name" value="STEROL-4-ALPHA-CARBOXYLATE 3-DEHYDROGENASE, DECARBOXYLATING"/>
    <property type="match status" value="1"/>
</dbReference>
<dbReference type="PANTHER" id="PTHR10366">
    <property type="entry name" value="NAD DEPENDENT EPIMERASE/DEHYDRATASE"/>
    <property type="match status" value="1"/>
</dbReference>
<proteinExistence type="inferred from homology"/>
<dbReference type="GO" id="GO:0016616">
    <property type="term" value="F:oxidoreductase activity, acting on the CH-OH group of donors, NAD or NADP as acceptor"/>
    <property type="evidence" value="ECO:0007669"/>
    <property type="project" value="TreeGrafter"/>
</dbReference>
<dbReference type="Proteomes" id="UP000298061">
    <property type="component" value="Unassembled WGS sequence"/>
</dbReference>
<comment type="similarity">
    <text evidence="2">Belongs to the NAD(P)-dependent epimerase/dehydratase family. Dihydroflavonol-4-reductase subfamily.</text>
</comment>
<reference evidence="4 5" key="1">
    <citation type="submission" date="2019-02" db="EMBL/GenBank/DDBJ databases">
        <title>Genome sequencing of the rare red list fungi Hericium alpestre (H. flagellum).</title>
        <authorList>
            <person name="Buettner E."/>
            <person name="Kellner H."/>
        </authorList>
    </citation>
    <scope>NUCLEOTIDE SEQUENCE [LARGE SCALE GENOMIC DNA]</scope>
    <source>
        <strain evidence="4 5">DSM 108284</strain>
    </source>
</reference>
<organism evidence="4 5">
    <name type="scientific">Hericium alpestre</name>
    <dbReference type="NCBI Taxonomy" id="135208"/>
    <lineage>
        <taxon>Eukaryota</taxon>
        <taxon>Fungi</taxon>
        <taxon>Dikarya</taxon>
        <taxon>Basidiomycota</taxon>
        <taxon>Agaricomycotina</taxon>
        <taxon>Agaricomycetes</taxon>
        <taxon>Russulales</taxon>
        <taxon>Hericiaceae</taxon>
        <taxon>Hericium</taxon>
    </lineage>
</organism>
<dbReference type="SUPFAM" id="SSF51735">
    <property type="entry name" value="NAD(P)-binding Rossmann-fold domains"/>
    <property type="match status" value="1"/>
</dbReference>
<evidence type="ECO:0000313" key="4">
    <source>
        <dbReference type="EMBL" id="TFY79079.1"/>
    </source>
</evidence>
<dbReference type="OrthoDB" id="2735536at2759"/>
<dbReference type="EMBL" id="SFCI01000563">
    <property type="protein sequence ID" value="TFY79079.1"/>
    <property type="molecule type" value="Genomic_DNA"/>
</dbReference>
<evidence type="ECO:0000256" key="2">
    <source>
        <dbReference type="ARBA" id="ARBA00023445"/>
    </source>
</evidence>
<evidence type="ECO:0000313" key="5">
    <source>
        <dbReference type="Proteomes" id="UP000298061"/>
    </source>
</evidence>
<gene>
    <name evidence="4" type="ORF">EWM64_g4929</name>
</gene>
<evidence type="ECO:0000259" key="3">
    <source>
        <dbReference type="Pfam" id="PF01370"/>
    </source>
</evidence>
<comment type="caution">
    <text evidence="4">The sequence shown here is derived from an EMBL/GenBank/DDBJ whole genome shotgun (WGS) entry which is preliminary data.</text>
</comment>
<dbReference type="Pfam" id="PF01370">
    <property type="entry name" value="Epimerase"/>
    <property type="match status" value="1"/>
</dbReference>
<name>A0A4Y9ZZX6_9AGAM</name>
<dbReference type="STRING" id="135208.A0A4Y9ZZX6"/>
<keyword evidence="5" id="KW-1185">Reference proteome</keyword>
<dbReference type="InterPro" id="IPR050425">
    <property type="entry name" value="NAD(P)_dehydrat-like"/>
</dbReference>
<dbReference type="AlphaFoldDB" id="A0A4Y9ZZX6"/>
<dbReference type="InterPro" id="IPR036291">
    <property type="entry name" value="NAD(P)-bd_dom_sf"/>
</dbReference>
<feature type="domain" description="NAD-dependent epimerase/dehydratase" evidence="3">
    <location>
        <begin position="7"/>
        <end position="256"/>
    </location>
</feature>
<dbReference type="InterPro" id="IPR001509">
    <property type="entry name" value="Epimerase_deHydtase"/>
</dbReference>
<accession>A0A4Y9ZZX6</accession>